<sequence length="46" mass="5570">MYRFKQLMSDKLKTNQFNNQHTETIIKVWAINKIIGLCMPKYQQHS</sequence>
<proteinExistence type="predicted"/>
<evidence type="ECO:0008006" key="3">
    <source>
        <dbReference type="Google" id="ProtNLM"/>
    </source>
</evidence>
<comment type="caution">
    <text evidence="1">The sequence shown here is derived from an EMBL/GenBank/DDBJ whole genome shotgun (WGS) entry which is preliminary data.</text>
</comment>
<reference evidence="1" key="2">
    <citation type="submission" date="2015-03" db="EMBL/GenBank/DDBJ databases">
        <title>Genome sequence of Pseudoalteromonas citrea.</title>
        <authorList>
            <person name="Xie B.-B."/>
            <person name="Rong J.-C."/>
            <person name="Qin Q.-L."/>
            <person name="Zhang Y.-Z."/>
        </authorList>
    </citation>
    <scope>NUCLEOTIDE SEQUENCE</scope>
    <source>
        <strain evidence="1">DSM 8771</strain>
    </source>
</reference>
<protein>
    <recommendedName>
        <fullName evidence="3">Mobile element protein</fullName>
    </recommendedName>
</protein>
<name>A0AAD4AHM2_9GAMM</name>
<reference evidence="1" key="1">
    <citation type="journal article" date="2012" name="J. Bacteriol.">
        <title>Genome sequences of type strains of seven species of the marine bacterium Pseudoalteromonas.</title>
        <authorList>
            <person name="Xie B.B."/>
            <person name="Shu Y.L."/>
            <person name="Qin Q.L."/>
            <person name="Rong J.C."/>
            <person name="Zhang X.Y."/>
            <person name="Chen X.L."/>
            <person name="Shi M."/>
            <person name="He H.L."/>
            <person name="Zhou B.C."/>
            <person name="Zhang Y.Z."/>
        </authorList>
    </citation>
    <scope>NUCLEOTIDE SEQUENCE</scope>
    <source>
        <strain evidence="1">DSM 8771</strain>
    </source>
</reference>
<organism evidence="1 2">
    <name type="scientific">Pseudoalteromonas citrea</name>
    <dbReference type="NCBI Taxonomy" id="43655"/>
    <lineage>
        <taxon>Bacteria</taxon>
        <taxon>Pseudomonadati</taxon>
        <taxon>Pseudomonadota</taxon>
        <taxon>Gammaproteobacteria</taxon>
        <taxon>Alteromonadales</taxon>
        <taxon>Pseudoalteromonadaceae</taxon>
        <taxon>Pseudoalteromonas</taxon>
    </lineage>
</organism>
<accession>A0AAD4AHM2</accession>
<gene>
    <name evidence="1" type="ORF">PCIT_a2737</name>
</gene>
<dbReference type="AlphaFoldDB" id="A0AAD4AHM2"/>
<evidence type="ECO:0000313" key="2">
    <source>
        <dbReference type="Proteomes" id="UP000016487"/>
    </source>
</evidence>
<dbReference type="Proteomes" id="UP000016487">
    <property type="component" value="Unassembled WGS sequence"/>
</dbReference>
<dbReference type="EMBL" id="AHBZ03000021">
    <property type="protein sequence ID" value="KAF7769831.1"/>
    <property type="molecule type" value="Genomic_DNA"/>
</dbReference>
<evidence type="ECO:0000313" key="1">
    <source>
        <dbReference type="EMBL" id="KAF7769831.1"/>
    </source>
</evidence>